<gene>
    <name evidence="6" type="ORF">CLV42_117102</name>
</gene>
<dbReference type="Proteomes" id="UP000240978">
    <property type="component" value="Unassembled WGS sequence"/>
</dbReference>
<dbReference type="PANTHER" id="PTHR33204">
    <property type="entry name" value="TRANSCRIPTIONAL REGULATOR, MARR FAMILY"/>
    <property type="match status" value="1"/>
</dbReference>
<dbReference type="InterPro" id="IPR011991">
    <property type="entry name" value="ArsR-like_HTH"/>
</dbReference>
<evidence type="ECO:0000256" key="2">
    <source>
        <dbReference type="ARBA" id="ARBA00023125"/>
    </source>
</evidence>
<evidence type="ECO:0000313" key="7">
    <source>
        <dbReference type="Proteomes" id="UP000240978"/>
    </source>
</evidence>
<feature type="compositionally biased region" description="Polar residues" evidence="4">
    <location>
        <begin position="7"/>
        <end position="24"/>
    </location>
</feature>
<organism evidence="6 7">
    <name type="scientific">Chitinophaga ginsengisoli</name>
    <dbReference type="NCBI Taxonomy" id="363837"/>
    <lineage>
        <taxon>Bacteria</taxon>
        <taxon>Pseudomonadati</taxon>
        <taxon>Bacteroidota</taxon>
        <taxon>Chitinophagia</taxon>
        <taxon>Chitinophagales</taxon>
        <taxon>Chitinophagaceae</taxon>
        <taxon>Chitinophaga</taxon>
    </lineage>
</organism>
<dbReference type="InterPro" id="IPR002577">
    <property type="entry name" value="HTH_HxlR"/>
</dbReference>
<dbReference type="GO" id="GO:0006355">
    <property type="term" value="P:regulation of DNA-templated transcription"/>
    <property type="evidence" value="ECO:0007669"/>
    <property type="project" value="UniProtKB-ARBA"/>
</dbReference>
<dbReference type="CDD" id="cd00090">
    <property type="entry name" value="HTH_ARSR"/>
    <property type="match status" value="1"/>
</dbReference>
<feature type="region of interest" description="Disordered" evidence="4">
    <location>
        <begin position="1"/>
        <end position="24"/>
    </location>
</feature>
<dbReference type="PROSITE" id="PS51118">
    <property type="entry name" value="HTH_HXLR"/>
    <property type="match status" value="1"/>
</dbReference>
<keyword evidence="7" id="KW-1185">Reference proteome</keyword>
<dbReference type="InterPro" id="IPR036388">
    <property type="entry name" value="WH-like_DNA-bd_sf"/>
</dbReference>
<keyword evidence="1" id="KW-0805">Transcription regulation</keyword>
<sequence length="146" mass="16543">MLPKGTNIVSERNQLPSGNRLNSGNDMVTKEHICNDFNDCPITATMEVIGGKWKPVILYNLLSGTRRFGEIAVRIPTISRKVLTEQLKEMERDGLVIREQYEEIPPRVEYSLTDKSRSLTSVFKEIADWGNENLLATRPPDPGDKQ</sequence>
<comment type="caution">
    <text evidence="6">The sequence shown here is derived from an EMBL/GenBank/DDBJ whole genome shotgun (WGS) entry which is preliminary data.</text>
</comment>
<proteinExistence type="predicted"/>
<evidence type="ECO:0000256" key="1">
    <source>
        <dbReference type="ARBA" id="ARBA00023015"/>
    </source>
</evidence>
<keyword evidence="3" id="KW-0804">Transcription</keyword>
<dbReference type="GO" id="GO:0003677">
    <property type="term" value="F:DNA binding"/>
    <property type="evidence" value="ECO:0007669"/>
    <property type="project" value="UniProtKB-KW"/>
</dbReference>
<dbReference type="InterPro" id="IPR036390">
    <property type="entry name" value="WH_DNA-bd_sf"/>
</dbReference>
<dbReference type="AlphaFoldDB" id="A0A2P8FQ08"/>
<dbReference type="Pfam" id="PF01638">
    <property type="entry name" value="HxlR"/>
    <property type="match status" value="1"/>
</dbReference>
<keyword evidence="2" id="KW-0238">DNA-binding</keyword>
<evidence type="ECO:0000259" key="5">
    <source>
        <dbReference type="PROSITE" id="PS51118"/>
    </source>
</evidence>
<dbReference type="SUPFAM" id="SSF46785">
    <property type="entry name" value="Winged helix' DNA-binding domain"/>
    <property type="match status" value="1"/>
</dbReference>
<dbReference type="PANTHER" id="PTHR33204:SF29">
    <property type="entry name" value="TRANSCRIPTIONAL REGULATOR"/>
    <property type="match status" value="1"/>
</dbReference>
<protein>
    <submittedName>
        <fullName evidence="6">HxlR family transcriptional regulator</fullName>
    </submittedName>
</protein>
<feature type="domain" description="HTH hxlR-type" evidence="5">
    <location>
        <begin position="40"/>
        <end position="138"/>
    </location>
</feature>
<evidence type="ECO:0000256" key="4">
    <source>
        <dbReference type="SAM" id="MobiDB-lite"/>
    </source>
</evidence>
<evidence type="ECO:0000256" key="3">
    <source>
        <dbReference type="ARBA" id="ARBA00023163"/>
    </source>
</evidence>
<reference evidence="6 7" key="1">
    <citation type="submission" date="2018-03" db="EMBL/GenBank/DDBJ databases">
        <title>Genomic Encyclopedia of Archaeal and Bacterial Type Strains, Phase II (KMG-II): from individual species to whole genera.</title>
        <authorList>
            <person name="Goeker M."/>
        </authorList>
    </citation>
    <scope>NUCLEOTIDE SEQUENCE [LARGE SCALE GENOMIC DNA]</scope>
    <source>
        <strain evidence="6 7">DSM 18107</strain>
    </source>
</reference>
<dbReference type="EMBL" id="PYGK01000017">
    <property type="protein sequence ID" value="PSL23745.1"/>
    <property type="molecule type" value="Genomic_DNA"/>
</dbReference>
<dbReference type="Gene3D" id="1.10.10.10">
    <property type="entry name" value="Winged helix-like DNA-binding domain superfamily/Winged helix DNA-binding domain"/>
    <property type="match status" value="1"/>
</dbReference>
<name>A0A2P8FQ08_9BACT</name>
<evidence type="ECO:0000313" key="6">
    <source>
        <dbReference type="EMBL" id="PSL23745.1"/>
    </source>
</evidence>
<accession>A0A2P8FQ08</accession>